<keyword evidence="5" id="KW-0051">Antiviral defense</keyword>
<dbReference type="GO" id="GO:0003964">
    <property type="term" value="F:RNA-directed DNA polymerase activity"/>
    <property type="evidence" value="ECO:0007669"/>
    <property type="project" value="UniProtKB-EC"/>
</dbReference>
<feature type="domain" description="Reverse transcriptase" evidence="8">
    <location>
        <begin position="16"/>
        <end position="234"/>
    </location>
</feature>
<dbReference type="GO" id="GO:0003723">
    <property type="term" value="F:RNA binding"/>
    <property type="evidence" value="ECO:0007669"/>
    <property type="project" value="InterPro"/>
</dbReference>
<evidence type="ECO:0000259" key="8">
    <source>
        <dbReference type="PROSITE" id="PS50878"/>
    </source>
</evidence>
<evidence type="ECO:0000256" key="4">
    <source>
        <dbReference type="ARBA" id="ARBA00022842"/>
    </source>
</evidence>
<dbReference type="PRINTS" id="PR00866">
    <property type="entry name" value="RNADNAPOLMS"/>
</dbReference>
<keyword evidence="1" id="KW-0808">Transferase</keyword>
<dbReference type="GO" id="GO:0051607">
    <property type="term" value="P:defense response to virus"/>
    <property type="evidence" value="ECO:0007669"/>
    <property type="project" value="UniProtKB-KW"/>
</dbReference>
<comment type="catalytic activity">
    <reaction evidence="7">
        <text>DNA(n) + a 2'-deoxyribonucleoside 5'-triphosphate = DNA(n+1) + diphosphate</text>
        <dbReference type="Rhea" id="RHEA:22508"/>
        <dbReference type="Rhea" id="RHEA-COMP:17339"/>
        <dbReference type="Rhea" id="RHEA-COMP:17340"/>
        <dbReference type="ChEBI" id="CHEBI:33019"/>
        <dbReference type="ChEBI" id="CHEBI:61560"/>
        <dbReference type="ChEBI" id="CHEBI:173112"/>
        <dbReference type="EC" id="2.7.7.49"/>
    </reaction>
</comment>
<evidence type="ECO:0000256" key="3">
    <source>
        <dbReference type="ARBA" id="ARBA00022723"/>
    </source>
</evidence>
<dbReference type="AlphaFoldDB" id="A0A644X0G0"/>
<dbReference type="InterPro" id="IPR000123">
    <property type="entry name" value="Reverse_transcriptase_msDNA"/>
</dbReference>
<dbReference type="SUPFAM" id="SSF56672">
    <property type="entry name" value="DNA/RNA polymerases"/>
    <property type="match status" value="1"/>
</dbReference>
<keyword evidence="4" id="KW-0460">Magnesium</keyword>
<dbReference type="PROSITE" id="PS50878">
    <property type="entry name" value="RT_POL"/>
    <property type="match status" value="1"/>
</dbReference>
<dbReference type="PANTHER" id="PTHR34047:SF7">
    <property type="entry name" value="RNA-DIRECTED DNA POLYMERASE"/>
    <property type="match status" value="1"/>
</dbReference>
<comment type="caution">
    <text evidence="9">The sequence shown here is derived from an EMBL/GenBank/DDBJ whole genome shotgun (WGS) entry which is preliminary data.</text>
</comment>
<dbReference type="InterPro" id="IPR043502">
    <property type="entry name" value="DNA/RNA_pol_sf"/>
</dbReference>
<evidence type="ECO:0000256" key="1">
    <source>
        <dbReference type="ARBA" id="ARBA00022679"/>
    </source>
</evidence>
<evidence type="ECO:0000256" key="2">
    <source>
        <dbReference type="ARBA" id="ARBA00022695"/>
    </source>
</evidence>
<dbReference type="EMBL" id="VSSQ01001594">
    <property type="protein sequence ID" value="MPM09635.1"/>
    <property type="molecule type" value="Genomic_DNA"/>
</dbReference>
<evidence type="ECO:0000256" key="7">
    <source>
        <dbReference type="ARBA" id="ARBA00048173"/>
    </source>
</evidence>
<dbReference type="InterPro" id="IPR000477">
    <property type="entry name" value="RT_dom"/>
</dbReference>
<sequence>MKSLIEKIAYDLNLDPSYVSNIVDNSQFLYKSYYIPKKNGGERLVQQPSPELKTLQYWVIENILVFLPISNAAMAYRKGSSIKKNALVHSDKSFILHTDIVDFFPSISSKSLELIINKSSSKIVHVHDYPDSFEVIKKICFLKGHAIIGAVSSPMISNIVMYSFDDEVSSYAIKNGLSYTRYADDIYISSARYISESIICFVTDMLSKYHFTMNAKKTYFLSKKVKLCVTGLTVVGKNYVTINKKMKLLIRKLIYNKLVHNSGNSDVILGYLSFIKDIDVGYYNLLLTKYSTYCSGDIIQNLRKV</sequence>
<name>A0A644X0G0_9ZZZZ</name>
<evidence type="ECO:0000256" key="5">
    <source>
        <dbReference type="ARBA" id="ARBA00023118"/>
    </source>
</evidence>
<dbReference type="CDD" id="cd03487">
    <property type="entry name" value="RT_Bac_retron_II"/>
    <property type="match status" value="1"/>
</dbReference>
<evidence type="ECO:0000256" key="6">
    <source>
        <dbReference type="ARBA" id="ARBA00034120"/>
    </source>
</evidence>
<dbReference type="Pfam" id="PF00078">
    <property type="entry name" value="RVT_1"/>
    <property type="match status" value="1"/>
</dbReference>
<accession>A0A644X0G0</accession>
<organism evidence="9">
    <name type="scientific">bioreactor metagenome</name>
    <dbReference type="NCBI Taxonomy" id="1076179"/>
    <lineage>
        <taxon>unclassified sequences</taxon>
        <taxon>metagenomes</taxon>
        <taxon>ecological metagenomes</taxon>
    </lineage>
</organism>
<keyword evidence="2" id="KW-0548">Nucleotidyltransferase</keyword>
<comment type="similarity">
    <text evidence="6">Belongs to the bacterial reverse transcriptase family.</text>
</comment>
<keyword evidence="3" id="KW-0479">Metal-binding</keyword>
<dbReference type="PANTHER" id="PTHR34047">
    <property type="entry name" value="NUCLEAR INTRON MATURASE 1, MITOCHONDRIAL-RELATED"/>
    <property type="match status" value="1"/>
</dbReference>
<proteinExistence type="inferred from homology"/>
<dbReference type="GO" id="GO:0046872">
    <property type="term" value="F:metal ion binding"/>
    <property type="evidence" value="ECO:0007669"/>
    <property type="project" value="UniProtKB-KW"/>
</dbReference>
<gene>
    <name evidence="9" type="ORF">SDC9_55957</name>
</gene>
<dbReference type="InterPro" id="IPR051083">
    <property type="entry name" value="GrpII_Intron_Splice-Mob/Def"/>
</dbReference>
<evidence type="ECO:0000313" key="9">
    <source>
        <dbReference type="EMBL" id="MPM09635.1"/>
    </source>
</evidence>
<protein>
    <recommendedName>
        <fullName evidence="8">Reverse transcriptase domain-containing protein</fullName>
    </recommendedName>
</protein>
<reference evidence="9" key="1">
    <citation type="submission" date="2019-08" db="EMBL/GenBank/DDBJ databases">
        <authorList>
            <person name="Kucharzyk K."/>
            <person name="Murdoch R.W."/>
            <person name="Higgins S."/>
            <person name="Loffler F."/>
        </authorList>
    </citation>
    <scope>NUCLEOTIDE SEQUENCE</scope>
</reference>
<dbReference type="NCBIfam" id="NF038233">
    <property type="entry name" value="retron_St85_RT"/>
    <property type="match status" value="1"/>
</dbReference>